<name>A0A4S4LLM3_9APHY</name>
<keyword evidence="2" id="KW-1185">Reference proteome</keyword>
<proteinExistence type="predicted"/>
<dbReference type="Proteomes" id="UP000308730">
    <property type="component" value="Unassembled WGS sequence"/>
</dbReference>
<reference evidence="1 2" key="1">
    <citation type="submission" date="2019-02" db="EMBL/GenBank/DDBJ databases">
        <title>Genome sequencing of the rare red list fungi Antrodiella citrinella (Flaviporus citrinellus).</title>
        <authorList>
            <person name="Buettner E."/>
            <person name="Kellner H."/>
        </authorList>
    </citation>
    <scope>NUCLEOTIDE SEQUENCE [LARGE SCALE GENOMIC DNA]</scope>
    <source>
        <strain evidence="1 2">DSM 108506</strain>
    </source>
</reference>
<accession>A0A4S4LLM3</accession>
<dbReference type="EMBL" id="SGPM01001126">
    <property type="protein sequence ID" value="THH13044.1"/>
    <property type="molecule type" value="Genomic_DNA"/>
</dbReference>
<evidence type="ECO:0000313" key="2">
    <source>
        <dbReference type="Proteomes" id="UP000308730"/>
    </source>
</evidence>
<comment type="caution">
    <text evidence="1">The sequence shown here is derived from an EMBL/GenBank/DDBJ whole genome shotgun (WGS) entry which is preliminary data.</text>
</comment>
<feature type="non-terminal residue" evidence="1">
    <location>
        <position position="1"/>
    </location>
</feature>
<gene>
    <name evidence="1" type="ORF">EUX98_g9764</name>
</gene>
<evidence type="ECO:0000313" key="1">
    <source>
        <dbReference type="EMBL" id="THH13044.1"/>
    </source>
</evidence>
<organism evidence="1 2">
    <name type="scientific">Antrodiella citrinella</name>
    <dbReference type="NCBI Taxonomy" id="2447956"/>
    <lineage>
        <taxon>Eukaryota</taxon>
        <taxon>Fungi</taxon>
        <taxon>Dikarya</taxon>
        <taxon>Basidiomycota</taxon>
        <taxon>Agaricomycotina</taxon>
        <taxon>Agaricomycetes</taxon>
        <taxon>Polyporales</taxon>
        <taxon>Steccherinaceae</taxon>
        <taxon>Antrodiella</taxon>
    </lineage>
</organism>
<sequence>NFPKQEVPFVSPRNLLKAEAGRPMTLDKQVSLPQEVLDYVFDLEYPDPGHLHNHVPLPKHLLEHPVTTGGGMTYLLAGFDEIRSVALQDACDQGIYPDDISDSSVPTALRDSPTLAPSLRVHKLTLKVPYQWHLWTWVRYDLRRSVALDRLQVLRVVDCDERHLQRVVTDFGKCATSIKVTQQDFDDGVPLDLSSHTGLKNLQLALSTTSTACYYNTEKLDLIVDALNTLSPHQLTSLKIETNLHISESYCDDDLPGDLLKRLVCFMEKQAPDEANLAIDLCYTYTDDDDPSAEPAILLSRGRDSLQHYLRSLLDKQVLHLTVSRCEYRSETIVYEI</sequence>
<dbReference type="AlphaFoldDB" id="A0A4S4LLM3"/>
<protein>
    <submittedName>
        <fullName evidence="1">Uncharacterized protein</fullName>
    </submittedName>
</protein>